<name>A0ABN9RI61_9DINO</name>
<dbReference type="EMBL" id="CAUYUJ010006591">
    <property type="protein sequence ID" value="CAK0817891.1"/>
    <property type="molecule type" value="Genomic_DNA"/>
</dbReference>
<feature type="non-terminal residue" evidence="2">
    <location>
        <position position="113"/>
    </location>
</feature>
<organism evidence="2 3">
    <name type="scientific">Prorocentrum cordatum</name>
    <dbReference type="NCBI Taxonomy" id="2364126"/>
    <lineage>
        <taxon>Eukaryota</taxon>
        <taxon>Sar</taxon>
        <taxon>Alveolata</taxon>
        <taxon>Dinophyceae</taxon>
        <taxon>Prorocentrales</taxon>
        <taxon>Prorocentraceae</taxon>
        <taxon>Prorocentrum</taxon>
    </lineage>
</organism>
<evidence type="ECO:0000313" key="2">
    <source>
        <dbReference type="EMBL" id="CAK0817891.1"/>
    </source>
</evidence>
<protein>
    <recommendedName>
        <fullName evidence="4">Apple domain-containing protein</fullName>
    </recommendedName>
</protein>
<accession>A0ABN9RI61</accession>
<proteinExistence type="predicted"/>
<gene>
    <name evidence="2" type="ORF">PCOR1329_LOCUS20337</name>
</gene>
<sequence>PLVLGPAGPPVSLARATRGRQEGAEPDAMVADFRFIPDSECHVVGDGHLVDGMNVRCDETALGDSGELGSPPTPMANARSSCQWPDAFQADPLGECRRLCDASDKCKCFTFAS</sequence>
<reference evidence="2" key="1">
    <citation type="submission" date="2023-10" db="EMBL/GenBank/DDBJ databases">
        <authorList>
            <person name="Chen Y."/>
            <person name="Shah S."/>
            <person name="Dougan E. K."/>
            <person name="Thang M."/>
            <person name="Chan C."/>
        </authorList>
    </citation>
    <scope>NUCLEOTIDE SEQUENCE [LARGE SCALE GENOMIC DNA]</scope>
</reference>
<dbReference type="Proteomes" id="UP001189429">
    <property type="component" value="Unassembled WGS sequence"/>
</dbReference>
<evidence type="ECO:0000313" key="3">
    <source>
        <dbReference type="Proteomes" id="UP001189429"/>
    </source>
</evidence>
<comment type="caution">
    <text evidence="2">The sequence shown here is derived from an EMBL/GenBank/DDBJ whole genome shotgun (WGS) entry which is preliminary data.</text>
</comment>
<feature type="non-terminal residue" evidence="2">
    <location>
        <position position="1"/>
    </location>
</feature>
<keyword evidence="3" id="KW-1185">Reference proteome</keyword>
<evidence type="ECO:0000256" key="1">
    <source>
        <dbReference type="SAM" id="MobiDB-lite"/>
    </source>
</evidence>
<feature type="region of interest" description="Disordered" evidence="1">
    <location>
        <begin position="1"/>
        <end position="24"/>
    </location>
</feature>
<evidence type="ECO:0008006" key="4">
    <source>
        <dbReference type="Google" id="ProtNLM"/>
    </source>
</evidence>